<dbReference type="RefSeq" id="WP_344082671.1">
    <property type="nucleotide sequence ID" value="NZ_BAAAPO010000021.1"/>
</dbReference>
<dbReference type="PROSITE" id="PS51257">
    <property type="entry name" value="PROKAR_LIPOPROTEIN"/>
    <property type="match status" value="1"/>
</dbReference>
<accession>A0ABN2LIC6</accession>
<dbReference type="SUPFAM" id="SSF53474">
    <property type="entry name" value="alpha/beta-Hydrolases"/>
    <property type="match status" value="1"/>
</dbReference>
<dbReference type="PIRSF" id="PIRSF029171">
    <property type="entry name" value="Esterase_LipA"/>
    <property type="match status" value="1"/>
</dbReference>
<protein>
    <submittedName>
        <fullName evidence="2">Lipase family protein</fullName>
    </submittedName>
</protein>
<evidence type="ECO:0000256" key="1">
    <source>
        <dbReference type="SAM" id="SignalP"/>
    </source>
</evidence>
<gene>
    <name evidence="2" type="ORF">GCM10009811_12820</name>
</gene>
<feature type="chain" id="PRO_5045391584" evidence="1">
    <location>
        <begin position="25"/>
        <end position="406"/>
    </location>
</feature>
<dbReference type="Proteomes" id="UP001499938">
    <property type="component" value="Unassembled WGS sequence"/>
</dbReference>
<evidence type="ECO:0000313" key="3">
    <source>
        <dbReference type="Proteomes" id="UP001499938"/>
    </source>
</evidence>
<sequence length="406" mass="42101">MSRTRMTAALTAVAACAAVLPATAAGAAVEPPRPAFYEAPAYVAGAAGDVLRSELMTFAVDPAGLSNLVMTSTRVLYVSTDRTGAKIAVSGTVLVPKTPWIGVGKRPIIGYAAGTQGLADRCAPSRMQSEGLEYESLFIKGLIERGYAVALTDYQGLGTAGVHTYMNRVVQGRAVLDAVRAAQRLSGSGLSSLNPVGLMGYSQGGGASASAAELAASYAPDLKVKGAVAGAVPADLGAVASNLDGGLYAEFALYGVRGLAAGYNLDLTPYLNATGRRVMDEVEGECVTDLFNHSFVKSSTLSADGSTFAQMLGKAPFAAIVAEQKIGNLKPAMPVLVTHSVLDDVIPFTVGKTMAKSWCTKGANVYFSPNATPAHIGGMLNNSAEMYSFFEARFAGLPQWSNCWTL</sequence>
<dbReference type="Gene3D" id="3.40.50.1820">
    <property type="entry name" value="alpha/beta hydrolase"/>
    <property type="match status" value="1"/>
</dbReference>
<keyword evidence="1" id="KW-0732">Signal</keyword>
<proteinExistence type="predicted"/>
<dbReference type="InterPro" id="IPR005152">
    <property type="entry name" value="Lipase_secreted"/>
</dbReference>
<dbReference type="PANTHER" id="PTHR34853">
    <property type="match status" value="1"/>
</dbReference>
<dbReference type="Gene3D" id="1.10.260.130">
    <property type="match status" value="1"/>
</dbReference>
<keyword evidence="3" id="KW-1185">Reference proteome</keyword>
<dbReference type="EMBL" id="BAAAPO010000021">
    <property type="protein sequence ID" value="GAA1789307.1"/>
    <property type="molecule type" value="Genomic_DNA"/>
</dbReference>
<feature type="signal peptide" evidence="1">
    <location>
        <begin position="1"/>
        <end position="24"/>
    </location>
</feature>
<name>A0ABN2LIC6_9MICO</name>
<dbReference type="InterPro" id="IPR029058">
    <property type="entry name" value="AB_hydrolase_fold"/>
</dbReference>
<organism evidence="2 3">
    <name type="scientific">Nostocoides veronense</name>
    <dbReference type="NCBI Taxonomy" id="330836"/>
    <lineage>
        <taxon>Bacteria</taxon>
        <taxon>Bacillati</taxon>
        <taxon>Actinomycetota</taxon>
        <taxon>Actinomycetes</taxon>
        <taxon>Micrococcales</taxon>
        <taxon>Intrasporangiaceae</taxon>
        <taxon>Nostocoides</taxon>
    </lineage>
</organism>
<evidence type="ECO:0000313" key="2">
    <source>
        <dbReference type="EMBL" id="GAA1789307.1"/>
    </source>
</evidence>
<dbReference type="PANTHER" id="PTHR34853:SF1">
    <property type="entry name" value="LIPASE 5"/>
    <property type="match status" value="1"/>
</dbReference>
<dbReference type="Pfam" id="PF03583">
    <property type="entry name" value="LIP"/>
    <property type="match status" value="1"/>
</dbReference>
<reference evidence="2 3" key="1">
    <citation type="journal article" date="2019" name="Int. J. Syst. Evol. Microbiol.">
        <title>The Global Catalogue of Microorganisms (GCM) 10K type strain sequencing project: providing services to taxonomists for standard genome sequencing and annotation.</title>
        <authorList>
            <consortium name="The Broad Institute Genomics Platform"/>
            <consortium name="The Broad Institute Genome Sequencing Center for Infectious Disease"/>
            <person name="Wu L."/>
            <person name="Ma J."/>
        </authorList>
    </citation>
    <scope>NUCLEOTIDE SEQUENCE [LARGE SCALE GENOMIC DNA]</scope>
    <source>
        <strain evidence="2 3">JCM 15592</strain>
    </source>
</reference>
<comment type="caution">
    <text evidence="2">The sequence shown here is derived from an EMBL/GenBank/DDBJ whole genome shotgun (WGS) entry which is preliminary data.</text>
</comment>